<dbReference type="Gene3D" id="3.50.30.40">
    <property type="entry name" value="Ribonuclease E inhibitor RraA/RraA-like"/>
    <property type="match status" value="1"/>
</dbReference>
<reference evidence="6" key="1">
    <citation type="submission" date="2022-02" db="EMBL/GenBank/DDBJ databases">
        <title>Vibrio sp. nov, a new bacterium isolated from seawater.</title>
        <authorList>
            <person name="Yuan Y."/>
        </authorList>
    </citation>
    <scope>NUCLEOTIDE SEQUENCE</scope>
    <source>
        <strain evidence="6">ZSDZ65</strain>
    </source>
</reference>
<comment type="cofactor">
    <cofactor evidence="5">
        <name>Mg(2+)</name>
        <dbReference type="ChEBI" id="CHEBI:18420"/>
    </cofactor>
</comment>
<dbReference type="GO" id="GO:0008948">
    <property type="term" value="F:oxaloacetate decarboxylase activity"/>
    <property type="evidence" value="ECO:0007669"/>
    <property type="project" value="TreeGrafter"/>
</dbReference>
<dbReference type="RefSeq" id="WP_265677798.1">
    <property type="nucleotide sequence ID" value="NZ_JAKRRY010000066.1"/>
</dbReference>
<feature type="binding site" evidence="5">
    <location>
        <position position="102"/>
    </location>
    <ligand>
        <name>substrate</name>
    </ligand>
</feature>
<evidence type="ECO:0000256" key="3">
    <source>
        <dbReference type="ARBA" id="ARBA00029596"/>
    </source>
</evidence>
<dbReference type="GO" id="GO:0046872">
    <property type="term" value="F:metal ion binding"/>
    <property type="evidence" value="ECO:0007669"/>
    <property type="project" value="UniProtKB-KW"/>
</dbReference>
<dbReference type="AlphaFoldDB" id="A0A9X3HZS6"/>
<dbReference type="EMBL" id="JAKRRY010000066">
    <property type="protein sequence ID" value="MCW8349147.1"/>
    <property type="molecule type" value="Genomic_DNA"/>
</dbReference>
<feature type="binding site" evidence="5">
    <location>
        <begin position="80"/>
        <end position="83"/>
    </location>
    <ligand>
        <name>substrate</name>
    </ligand>
</feature>
<sequence>MKQDFSKLATTEYGNILTNDHFIDYNIGPLWQGMPRIFGEAFTVQLASGDNLMLHSAIYEAPEGSIIVVDGVDSEYAVAGGNVCAVAKNRGIKGFIIDGVIRDLGEISDMKFPVFAKGVHPVPGKKNVYCELGVSITCGGVKVSTGDVIVADLEGIVVIPKASAEDVFVSASKKARDEASLTLLEWEANHRAKIALAISSAKQKA</sequence>
<dbReference type="Proteomes" id="UP001155587">
    <property type="component" value="Unassembled WGS sequence"/>
</dbReference>
<keyword evidence="7" id="KW-1185">Reference proteome</keyword>
<dbReference type="SUPFAM" id="SSF89562">
    <property type="entry name" value="RraA-like"/>
    <property type="match status" value="1"/>
</dbReference>
<dbReference type="PANTHER" id="PTHR33254">
    <property type="entry name" value="4-HYDROXY-4-METHYL-2-OXOGLUTARATE ALDOLASE 3-RELATED"/>
    <property type="match status" value="1"/>
</dbReference>
<keyword evidence="5" id="KW-0460">Magnesium</keyword>
<name>A0A9X3HZS6_9VIBR</name>
<dbReference type="InterPro" id="IPR036704">
    <property type="entry name" value="RraA/RraA-like_sf"/>
</dbReference>
<comment type="cofactor">
    <cofactor evidence="1">
        <name>a divalent metal cation</name>
        <dbReference type="ChEBI" id="CHEBI:60240"/>
    </cofactor>
</comment>
<evidence type="ECO:0000256" key="5">
    <source>
        <dbReference type="PIRSR" id="PIRSR605493-1"/>
    </source>
</evidence>
<comment type="caution">
    <text evidence="6">The sequence shown here is derived from an EMBL/GenBank/DDBJ whole genome shotgun (WGS) entry which is preliminary data.</text>
</comment>
<dbReference type="Pfam" id="PF03737">
    <property type="entry name" value="RraA-like"/>
    <property type="match status" value="1"/>
</dbReference>
<dbReference type="PANTHER" id="PTHR33254:SF4">
    <property type="entry name" value="4-HYDROXY-4-METHYL-2-OXOGLUTARATE ALDOLASE 3-RELATED"/>
    <property type="match status" value="1"/>
</dbReference>
<evidence type="ECO:0000256" key="2">
    <source>
        <dbReference type="ARBA" id="ARBA00016549"/>
    </source>
</evidence>
<dbReference type="InterPro" id="IPR005493">
    <property type="entry name" value="RraA/RraA-like"/>
</dbReference>
<feature type="binding site" evidence="5">
    <location>
        <position position="103"/>
    </location>
    <ligand>
        <name>Mg(2+)</name>
        <dbReference type="ChEBI" id="CHEBI:18420"/>
    </ligand>
</feature>
<protein>
    <recommendedName>
        <fullName evidence="2">Putative 4-hydroxy-4-methyl-2-oxoglutarate aldolase</fullName>
    </recommendedName>
    <alternativeName>
        <fullName evidence="3">Regulator of ribonuclease activity homolog</fullName>
    </alternativeName>
    <alternativeName>
        <fullName evidence="4">RraA-like protein</fullName>
    </alternativeName>
</protein>
<organism evidence="6 7">
    <name type="scientific">Vibrio qingdaonensis</name>
    <dbReference type="NCBI Taxonomy" id="2829491"/>
    <lineage>
        <taxon>Bacteria</taxon>
        <taxon>Pseudomonadati</taxon>
        <taxon>Pseudomonadota</taxon>
        <taxon>Gammaproteobacteria</taxon>
        <taxon>Vibrionales</taxon>
        <taxon>Vibrionaceae</taxon>
        <taxon>Vibrio</taxon>
    </lineage>
</organism>
<evidence type="ECO:0000256" key="4">
    <source>
        <dbReference type="ARBA" id="ARBA00030169"/>
    </source>
</evidence>
<evidence type="ECO:0000313" key="6">
    <source>
        <dbReference type="EMBL" id="MCW8349147.1"/>
    </source>
</evidence>
<keyword evidence="5" id="KW-0479">Metal-binding</keyword>
<proteinExistence type="predicted"/>
<evidence type="ECO:0000256" key="1">
    <source>
        <dbReference type="ARBA" id="ARBA00001968"/>
    </source>
</evidence>
<accession>A0A9X3HZS6</accession>
<evidence type="ECO:0000313" key="7">
    <source>
        <dbReference type="Proteomes" id="UP001155587"/>
    </source>
</evidence>
<gene>
    <name evidence="6" type="ORF">MD535_24475</name>
</gene>
<dbReference type="GO" id="GO:0047443">
    <property type="term" value="F:4-hydroxy-4-methyl-2-oxoglutarate aldolase activity"/>
    <property type="evidence" value="ECO:0007669"/>
    <property type="project" value="TreeGrafter"/>
</dbReference>
<dbReference type="CDD" id="cd16841">
    <property type="entry name" value="RraA_family"/>
    <property type="match status" value="1"/>
</dbReference>